<proteinExistence type="inferred from homology"/>
<dbReference type="GO" id="GO:0051897">
    <property type="term" value="P:positive regulation of phosphatidylinositol 3-kinase/protein kinase B signal transduction"/>
    <property type="evidence" value="ECO:0007669"/>
    <property type="project" value="TreeGrafter"/>
</dbReference>
<dbReference type="GO" id="GO:0032008">
    <property type="term" value="P:positive regulation of TOR signaling"/>
    <property type="evidence" value="ECO:0007669"/>
    <property type="project" value="TreeGrafter"/>
</dbReference>
<dbReference type="GO" id="GO:0005615">
    <property type="term" value="C:extracellular space"/>
    <property type="evidence" value="ECO:0007669"/>
    <property type="project" value="TreeGrafter"/>
</dbReference>
<dbReference type="GO" id="GO:1900745">
    <property type="term" value="P:positive regulation of p38MAPK cascade"/>
    <property type="evidence" value="ECO:0007669"/>
    <property type="project" value="TreeGrafter"/>
</dbReference>
<dbReference type="Pfam" id="PF02024">
    <property type="entry name" value="Leptin"/>
    <property type="match status" value="1"/>
</dbReference>
<dbReference type="GO" id="GO:0038108">
    <property type="term" value="P:negative regulation of appetite by leptin-mediated signaling pathway"/>
    <property type="evidence" value="ECO:0007669"/>
    <property type="project" value="TreeGrafter"/>
</dbReference>
<dbReference type="GO" id="GO:0005179">
    <property type="term" value="F:hormone activity"/>
    <property type="evidence" value="ECO:0007669"/>
    <property type="project" value="InterPro"/>
</dbReference>
<evidence type="ECO:0000256" key="3">
    <source>
        <dbReference type="ARBA" id="ARBA00021421"/>
    </source>
</evidence>
<dbReference type="GO" id="GO:0006629">
    <property type="term" value="P:lipid metabolic process"/>
    <property type="evidence" value="ECO:0007669"/>
    <property type="project" value="TreeGrafter"/>
</dbReference>
<dbReference type="GO" id="GO:0006112">
    <property type="term" value="P:energy reserve metabolic process"/>
    <property type="evidence" value="ECO:0007669"/>
    <property type="project" value="TreeGrafter"/>
</dbReference>
<evidence type="ECO:0000313" key="8">
    <source>
        <dbReference type="Proteomes" id="UP000694545"/>
    </source>
</evidence>
<dbReference type="InterPro" id="IPR009079">
    <property type="entry name" value="4_helix_cytokine-like_core"/>
</dbReference>
<dbReference type="Gene3D" id="1.20.1250.10">
    <property type="match status" value="1"/>
</dbReference>
<keyword evidence="6" id="KW-0732">Signal</keyword>
<evidence type="ECO:0000256" key="6">
    <source>
        <dbReference type="SAM" id="SignalP"/>
    </source>
</evidence>
<dbReference type="AlphaFoldDB" id="A0A8D2LV22"/>
<dbReference type="PANTHER" id="PTHR11724">
    <property type="entry name" value="LEPTIN"/>
    <property type="match status" value="1"/>
</dbReference>
<comment type="similarity">
    <text evidence="2">Belongs to the leptin family.</text>
</comment>
<dbReference type="GO" id="GO:0046427">
    <property type="term" value="P:positive regulation of receptor signaling pathway via JAK-STAT"/>
    <property type="evidence" value="ECO:0007669"/>
    <property type="project" value="TreeGrafter"/>
</dbReference>
<feature type="signal peptide" evidence="6">
    <location>
        <begin position="1"/>
        <end position="22"/>
    </location>
</feature>
<sequence length="203" mass="22117">MRRCPTIPWLGLLCLWLPLLGGQPVSVSQVRADIKGLAKTIVTRIQQQRESASGSGLDFIPEDLPAASLGTMGQALSVFQQVLPQLPQEEPVDQIAFDLENLRSLLSMLCRMPSCRLGSPRPCLASLDWASGFQEEAGGSNAVWPKPRQGYIQDNSAKNEDRFKRGFCPQLFVAQTISCNLVCGDPTALSFSEAKPCDSLTLP</sequence>
<dbReference type="PRINTS" id="PR00495">
    <property type="entry name" value="LEPTIN"/>
</dbReference>
<protein>
    <recommendedName>
        <fullName evidence="3">Leptin</fullName>
    </recommendedName>
    <alternativeName>
        <fullName evidence="5">Obesity factor</fullName>
    </alternativeName>
</protein>
<dbReference type="PANTHER" id="PTHR11724:SF1">
    <property type="entry name" value="LEPTIN"/>
    <property type="match status" value="1"/>
</dbReference>
<evidence type="ECO:0000256" key="5">
    <source>
        <dbReference type="ARBA" id="ARBA00030981"/>
    </source>
</evidence>
<feature type="chain" id="PRO_5034871086" description="Leptin" evidence="6">
    <location>
        <begin position="23"/>
        <end position="203"/>
    </location>
</feature>
<accession>A0A8D2LV22</accession>
<dbReference type="GO" id="GO:0032868">
    <property type="term" value="P:response to insulin"/>
    <property type="evidence" value="ECO:0007669"/>
    <property type="project" value="TreeGrafter"/>
</dbReference>
<evidence type="ECO:0000313" key="7">
    <source>
        <dbReference type="Ensembl" id="ENSVKKP00000027213.1"/>
    </source>
</evidence>
<keyword evidence="8" id="KW-1185">Reference proteome</keyword>
<evidence type="ECO:0000256" key="2">
    <source>
        <dbReference type="ARBA" id="ARBA00005834"/>
    </source>
</evidence>
<comment type="subcellular location">
    <subcellularLocation>
        <location evidence="1">Secreted</location>
    </subcellularLocation>
</comment>
<dbReference type="Proteomes" id="UP000694545">
    <property type="component" value="Unplaced"/>
</dbReference>
<dbReference type="GO" id="GO:0051428">
    <property type="term" value="F:peptide hormone receptor binding"/>
    <property type="evidence" value="ECO:0007669"/>
    <property type="project" value="TreeGrafter"/>
</dbReference>
<name>A0A8D2LV22_VARKO</name>
<evidence type="ECO:0000256" key="1">
    <source>
        <dbReference type="ARBA" id="ARBA00004613"/>
    </source>
</evidence>
<reference evidence="7" key="1">
    <citation type="submission" date="2025-08" db="UniProtKB">
        <authorList>
            <consortium name="Ensembl"/>
        </authorList>
    </citation>
    <scope>IDENTIFICATION</scope>
</reference>
<keyword evidence="4" id="KW-0964">Secreted</keyword>
<reference evidence="7" key="2">
    <citation type="submission" date="2025-09" db="UniProtKB">
        <authorList>
            <consortium name="Ensembl"/>
        </authorList>
    </citation>
    <scope>IDENTIFICATION</scope>
</reference>
<dbReference type="InterPro" id="IPR000065">
    <property type="entry name" value="Leptin"/>
</dbReference>
<dbReference type="Ensembl" id="ENSVKKT00000027877.1">
    <property type="protein sequence ID" value="ENSVKKP00000027213.1"/>
    <property type="gene ID" value="ENSVKKG00000017727.1"/>
</dbReference>
<dbReference type="SUPFAM" id="SSF47266">
    <property type="entry name" value="4-helical cytokines"/>
    <property type="match status" value="1"/>
</dbReference>
<evidence type="ECO:0000256" key="4">
    <source>
        <dbReference type="ARBA" id="ARBA00022525"/>
    </source>
</evidence>
<organism evidence="7 8">
    <name type="scientific">Varanus komodoensis</name>
    <name type="common">Komodo dragon</name>
    <dbReference type="NCBI Taxonomy" id="61221"/>
    <lineage>
        <taxon>Eukaryota</taxon>
        <taxon>Metazoa</taxon>
        <taxon>Chordata</taxon>
        <taxon>Craniata</taxon>
        <taxon>Vertebrata</taxon>
        <taxon>Euteleostomi</taxon>
        <taxon>Lepidosauria</taxon>
        <taxon>Squamata</taxon>
        <taxon>Bifurcata</taxon>
        <taxon>Unidentata</taxon>
        <taxon>Episquamata</taxon>
        <taxon>Toxicofera</taxon>
        <taxon>Anguimorpha</taxon>
        <taxon>Paleoanguimorpha</taxon>
        <taxon>Varanoidea</taxon>
        <taxon>Varanidae</taxon>
        <taxon>Varanus</taxon>
    </lineage>
</organism>